<dbReference type="PANTHER" id="PTHR30349:SF64">
    <property type="entry name" value="PROPHAGE INTEGRASE INTD-RELATED"/>
    <property type="match status" value="1"/>
</dbReference>
<name>A0A7X1Z7J0_9LACT</name>
<comment type="similarity">
    <text evidence="1">Belongs to the 'phage' integrase family.</text>
</comment>
<dbReference type="Proteomes" id="UP000439550">
    <property type="component" value="Unassembled WGS sequence"/>
</dbReference>
<reference evidence="5 6" key="1">
    <citation type="submission" date="2019-10" db="EMBL/GenBank/DDBJ databases">
        <authorList>
            <person name="Dong K."/>
        </authorList>
    </citation>
    <scope>NUCLEOTIDE SEQUENCE [LARGE SCALE GENOMIC DNA]</scope>
    <source>
        <strain evidence="5 6">DSM 28960</strain>
    </source>
</reference>
<dbReference type="GO" id="GO:0003677">
    <property type="term" value="F:DNA binding"/>
    <property type="evidence" value="ECO:0007669"/>
    <property type="project" value="UniProtKB-KW"/>
</dbReference>
<evidence type="ECO:0000256" key="2">
    <source>
        <dbReference type="ARBA" id="ARBA00023125"/>
    </source>
</evidence>
<feature type="domain" description="Tyr recombinase" evidence="4">
    <location>
        <begin position="286"/>
        <end position="482"/>
    </location>
</feature>
<evidence type="ECO:0000256" key="1">
    <source>
        <dbReference type="ARBA" id="ARBA00008857"/>
    </source>
</evidence>
<organism evidence="5 6">
    <name type="scientific">Lactococcus hircilactis</name>
    <dbReference type="NCBI Taxonomy" id="1494462"/>
    <lineage>
        <taxon>Bacteria</taxon>
        <taxon>Bacillati</taxon>
        <taxon>Bacillota</taxon>
        <taxon>Bacilli</taxon>
        <taxon>Lactobacillales</taxon>
        <taxon>Streptococcaceae</taxon>
        <taxon>Lactococcus</taxon>
    </lineage>
</organism>
<keyword evidence="2" id="KW-0238">DNA-binding</keyword>
<dbReference type="InterPro" id="IPR011010">
    <property type="entry name" value="DNA_brk_join_enz"/>
</dbReference>
<dbReference type="InterPro" id="IPR013762">
    <property type="entry name" value="Integrase-like_cat_sf"/>
</dbReference>
<sequence length="517" mass="59344">MATETSTDWTFTVRANANLEKIKTDLETKGLAFALSERPPEQMGKTKFEGTPSTFWIHLPSKKSKRQMTELLPKSKGLSIVADTNTMTVQFNLSKRLYVSETFPSEKFEEKYIKDAKKGTAPSIQIQDIIEKKDFTNYYALAKYVRSNHPFLYDTLKNGSGHFNNILRDSENQAFEDFINNVYAPYFATTVQDSTAYTAKAHFKRMGDYFKRKSINKLTRLDCSDFRMYLLKKYPGNDPRPTASNYAGAVWTRFKAALSYAYDMKIIVEHPAAGIKTPSKEHLDEPFWTFADFKKAISIFDLKKFHDQWHFTIVWLYYFIGSRVSEGVVLLWRDVDLDNGILKISKTMSQDKNGRLTVHNHTKTHAGMRTIDLDTQTVEILRRWKATQPNQSEDGYILGESATTAVSKTTINRLLKATAKKADVTHITGKGLRSSHASYLINELHETNIKYIQQRLGHEKIQTTLDYYAKFDTSDAMRNEKRKNMDRSIYNAGLQVFSEIQTLQESAKKSAKPKLVS</sequence>
<protein>
    <submittedName>
        <fullName evidence="5">Tyrosine-type recombinase/integrase</fullName>
    </submittedName>
</protein>
<gene>
    <name evidence="5" type="ORF">GHI93_04610</name>
</gene>
<evidence type="ECO:0000313" key="6">
    <source>
        <dbReference type="Proteomes" id="UP000439550"/>
    </source>
</evidence>
<proteinExistence type="inferred from homology"/>
<comment type="caution">
    <text evidence="5">The sequence shown here is derived from an EMBL/GenBank/DDBJ whole genome shotgun (WGS) entry which is preliminary data.</text>
</comment>
<dbReference type="PROSITE" id="PS51898">
    <property type="entry name" value="TYR_RECOMBINASE"/>
    <property type="match status" value="1"/>
</dbReference>
<dbReference type="GO" id="GO:0006310">
    <property type="term" value="P:DNA recombination"/>
    <property type="evidence" value="ECO:0007669"/>
    <property type="project" value="UniProtKB-KW"/>
</dbReference>
<dbReference type="CDD" id="cd01189">
    <property type="entry name" value="INT_ICEBs1_C_like"/>
    <property type="match status" value="1"/>
</dbReference>
<keyword evidence="6" id="KW-1185">Reference proteome</keyword>
<dbReference type="RefSeq" id="WP_153495900.1">
    <property type="nucleotide sequence ID" value="NZ_CAXYUY010000002.1"/>
</dbReference>
<dbReference type="OrthoDB" id="9803188at2"/>
<evidence type="ECO:0000256" key="3">
    <source>
        <dbReference type="ARBA" id="ARBA00023172"/>
    </source>
</evidence>
<evidence type="ECO:0000313" key="5">
    <source>
        <dbReference type="EMBL" id="MQW39221.1"/>
    </source>
</evidence>
<dbReference type="PANTHER" id="PTHR30349">
    <property type="entry name" value="PHAGE INTEGRASE-RELATED"/>
    <property type="match status" value="1"/>
</dbReference>
<dbReference type="AlphaFoldDB" id="A0A7X1Z7J0"/>
<dbReference type="InterPro" id="IPR010998">
    <property type="entry name" value="Integrase_recombinase_N"/>
</dbReference>
<dbReference type="Gene3D" id="1.10.443.10">
    <property type="entry name" value="Intergrase catalytic core"/>
    <property type="match status" value="1"/>
</dbReference>
<dbReference type="InterPro" id="IPR002104">
    <property type="entry name" value="Integrase_catalytic"/>
</dbReference>
<dbReference type="InterPro" id="IPR050090">
    <property type="entry name" value="Tyrosine_recombinase_XerCD"/>
</dbReference>
<dbReference type="GO" id="GO:0015074">
    <property type="term" value="P:DNA integration"/>
    <property type="evidence" value="ECO:0007669"/>
    <property type="project" value="InterPro"/>
</dbReference>
<keyword evidence="3" id="KW-0233">DNA recombination</keyword>
<accession>A0A7X1Z7J0</accession>
<dbReference type="Pfam" id="PF13102">
    <property type="entry name" value="Phage_int_SAM_5"/>
    <property type="match status" value="1"/>
</dbReference>
<dbReference type="Pfam" id="PF00589">
    <property type="entry name" value="Phage_integrase"/>
    <property type="match status" value="1"/>
</dbReference>
<dbReference type="InterPro" id="IPR025269">
    <property type="entry name" value="SAM-like_dom"/>
</dbReference>
<dbReference type="Gene3D" id="1.10.150.130">
    <property type="match status" value="1"/>
</dbReference>
<evidence type="ECO:0000259" key="4">
    <source>
        <dbReference type="PROSITE" id="PS51898"/>
    </source>
</evidence>
<dbReference type="SUPFAM" id="SSF56349">
    <property type="entry name" value="DNA breaking-rejoining enzymes"/>
    <property type="match status" value="1"/>
</dbReference>
<dbReference type="EMBL" id="WITJ01000005">
    <property type="protein sequence ID" value="MQW39221.1"/>
    <property type="molecule type" value="Genomic_DNA"/>
</dbReference>